<gene>
    <name evidence="1" type="ORF">HH195_03380</name>
</gene>
<name>A0ACD1BC36_9CLOT</name>
<dbReference type="EMBL" id="CP051754">
    <property type="protein sequence ID" value="QPJ85006.1"/>
    <property type="molecule type" value="Genomic_DNA"/>
</dbReference>
<sequence>MVLNSFKRYEKKFILNKEQYDKLIPRLLKYMELDGFCKKGDYNIYNIYFDTETDDVIRHSINKPYYKEKLRLRSYNSSINLDDTVFLELKKKINSIVTKRRASLTLKQAYDFLYLNKKPQSTNYVNNQVINEIHYYLSKNNVSPRVYISYTRNAFFAKDNRDFRLTFDYEILTRRNDLSLESQCYGNNILGENKYLMEVKILGAMPIWFTKILSDLKIYNTHFSKYGNEYMDYCLNKENLYTLRGAN</sequence>
<evidence type="ECO:0000313" key="2">
    <source>
        <dbReference type="Proteomes" id="UP000594603"/>
    </source>
</evidence>
<organism evidence="1 2">
    <name type="scientific">Candidatus Sarcina troglodytae</name>
    <dbReference type="NCBI Taxonomy" id="2726954"/>
    <lineage>
        <taxon>Bacteria</taxon>
        <taxon>Bacillati</taxon>
        <taxon>Bacillota</taxon>
        <taxon>Clostridia</taxon>
        <taxon>Eubacteriales</taxon>
        <taxon>Clostridiaceae</taxon>
        <taxon>Sarcina</taxon>
    </lineage>
</organism>
<keyword evidence="2" id="KW-1185">Reference proteome</keyword>
<proteinExistence type="predicted"/>
<protein>
    <submittedName>
        <fullName evidence="1">Polyphosphate polymerase domain-containing protein</fullName>
    </submittedName>
</protein>
<dbReference type="Proteomes" id="UP000594603">
    <property type="component" value="Chromosome"/>
</dbReference>
<reference evidence="1" key="1">
    <citation type="submission" date="2020-04" db="EMBL/GenBank/DDBJ databases">
        <title>A novel bacterium ('Candidatus Sarcina troglodytae' sp. nov.) linked to a protracted, uniformly lethal epizootic among sanctuary western chimpanzees (Pan troglodytes verus) in Sierra Leone.</title>
        <authorList>
            <person name="Owens L.A."/>
            <person name="Colitti B."/>
            <person name="Hirji I."/>
            <person name="Pizaro A."/>
            <person name="Jaffe J.E."/>
            <person name="Moittie S."/>
            <person name="Bishop-Lilly K.A."/>
            <person name="Estrella L.A."/>
            <person name="Voegtly L.J."/>
            <person name="Kuhn J.H."/>
            <person name="Suen G."/>
            <person name="Deblois C.L."/>
            <person name="Dunn C."/>
            <person name="Juan-Salles C."/>
            <person name="Goldberg T.L."/>
        </authorList>
    </citation>
    <scope>NUCLEOTIDE SEQUENCE</scope>
    <source>
        <strain evidence="1">JB2</strain>
    </source>
</reference>
<evidence type="ECO:0000313" key="1">
    <source>
        <dbReference type="EMBL" id="QPJ85006.1"/>
    </source>
</evidence>
<accession>A0ACD1BC36</accession>